<evidence type="ECO:0000313" key="12">
    <source>
        <dbReference type="Proteomes" id="UP000229681"/>
    </source>
</evidence>
<evidence type="ECO:0000256" key="3">
    <source>
        <dbReference type="ARBA" id="ARBA00022676"/>
    </source>
</evidence>
<dbReference type="Gene3D" id="3.40.710.10">
    <property type="entry name" value="DD-peptidase/beta-lactamase superfamily"/>
    <property type="match status" value="1"/>
</dbReference>
<evidence type="ECO:0000256" key="4">
    <source>
        <dbReference type="ARBA" id="ARBA00022679"/>
    </source>
</evidence>
<comment type="caution">
    <text evidence="11">The sequence shown here is derived from an EMBL/GenBank/DDBJ whole genome shotgun (WGS) entry which is preliminary data.</text>
</comment>
<proteinExistence type="predicted"/>
<dbReference type="GO" id="GO:0030288">
    <property type="term" value="C:outer membrane-bounded periplasmic space"/>
    <property type="evidence" value="ECO:0007669"/>
    <property type="project" value="TreeGrafter"/>
</dbReference>
<protein>
    <recommendedName>
        <fullName evidence="9">peptidoglycan glycosyltransferase</fullName>
        <ecNumber evidence="9">2.4.99.28</ecNumber>
    </recommendedName>
</protein>
<keyword evidence="5" id="KW-0133">Cell shape</keyword>
<comment type="catalytic activity">
    <reaction evidence="10">
        <text>[GlcNAc-(1-&gt;4)-Mur2Ac(oyl-L-Ala-gamma-D-Glu-L-Lys-D-Ala-D-Ala)](n)-di-trans,octa-cis-undecaprenyl diphosphate + beta-D-GlcNAc-(1-&gt;4)-Mur2Ac(oyl-L-Ala-gamma-D-Glu-L-Lys-D-Ala-D-Ala)-di-trans,octa-cis-undecaprenyl diphosphate = [GlcNAc-(1-&gt;4)-Mur2Ac(oyl-L-Ala-gamma-D-Glu-L-Lys-D-Ala-D-Ala)](n+1)-di-trans,octa-cis-undecaprenyl diphosphate + di-trans,octa-cis-undecaprenyl diphosphate + H(+)</text>
        <dbReference type="Rhea" id="RHEA:23708"/>
        <dbReference type="Rhea" id="RHEA-COMP:9602"/>
        <dbReference type="Rhea" id="RHEA-COMP:9603"/>
        <dbReference type="ChEBI" id="CHEBI:15378"/>
        <dbReference type="ChEBI" id="CHEBI:58405"/>
        <dbReference type="ChEBI" id="CHEBI:60033"/>
        <dbReference type="ChEBI" id="CHEBI:78435"/>
        <dbReference type="EC" id="2.4.99.28"/>
    </reaction>
</comment>
<comment type="subcellular location">
    <subcellularLocation>
        <location evidence="1">Cell membrane</location>
    </subcellularLocation>
</comment>
<dbReference type="Gene3D" id="1.10.3810.10">
    <property type="entry name" value="Biosynthetic peptidoglycan transglycosylase-like"/>
    <property type="match status" value="1"/>
</dbReference>
<organism evidence="11 12">
    <name type="scientific">Candidatus Thermofonsia Clade 1 bacterium</name>
    <dbReference type="NCBI Taxonomy" id="2364210"/>
    <lineage>
        <taxon>Bacteria</taxon>
        <taxon>Bacillati</taxon>
        <taxon>Chloroflexota</taxon>
        <taxon>Candidatus Thermofontia</taxon>
        <taxon>Candidatus Thermofonsia Clade 1</taxon>
    </lineage>
</organism>
<dbReference type="GO" id="GO:0008360">
    <property type="term" value="P:regulation of cell shape"/>
    <property type="evidence" value="ECO:0007669"/>
    <property type="project" value="UniProtKB-KW"/>
</dbReference>
<dbReference type="AlphaFoldDB" id="A0A2M8P9R5"/>
<evidence type="ECO:0000256" key="10">
    <source>
        <dbReference type="ARBA" id="ARBA00049902"/>
    </source>
</evidence>
<evidence type="ECO:0000256" key="7">
    <source>
        <dbReference type="ARBA" id="ARBA00023136"/>
    </source>
</evidence>
<keyword evidence="2" id="KW-1003">Cell membrane</keyword>
<dbReference type="InterPro" id="IPR023346">
    <property type="entry name" value="Lysozyme-like_dom_sf"/>
</dbReference>
<feature type="non-terminal residue" evidence="11">
    <location>
        <position position="166"/>
    </location>
</feature>
<dbReference type="InterPro" id="IPR012338">
    <property type="entry name" value="Beta-lactam/transpept-like"/>
</dbReference>
<keyword evidence="8" id="KW-0961">Cell wall biogenesis/degradation</keyword>
<evidence type="ECO:0000256" key="2">
    <source>
        <dbReference type="ARBA" id="ARBA00022475"/>
    </source>
</evidence>
<evidence type="ECO:0000256" key="1">
    <source>
        <dbReference type="ARBA" id="ARBA00004236"/>
    </source>
</evidence>
<dbReference type="SUPFAM" id="SSF53955">
    <property type="entry name" value="Lysozyme-like"/>
    <property type="match status" value="1"/>
</dbReference>
<evidence type="ECO:0000313" key="11">
    <source>
        <dbReference type="EMBL" id="PJF34288.1"/>
    </source>
</evidence>
<dbReference type="InterPro" id="IPR050396">
    <property type="entry name" value="Glycosyltr_51/Transpeptidase"/>
</dbReference>
<dbReference type="InterPro" id="IPR036950">
    <property type="entry name" value="PBP_transglycosylase"/>
</dbReference>
<keyword evidence="7" id="KW-0472">Membrane</keyword>
<reference evidence="11 12" key="1">
    <citation type="submission" date="2017-11" db="EMBL/GenBank/DDBJ databases">
        <title>Evolution of Phototrophy in the Chloroflexi Phylum Driven by Horizontal Gene Transfer.</title>
        <authorList>
            <person name="Ward L.M."/>
            <person name="Hemp J."/>
            <person name="Shih P.M."/>
            <person name="Mcglynn S.E."/>
            <person name="Fischer W."/>
        </authorList>
    </citation>
    <scope>NUCLEOTIDE SEQUENCE [LARGE SCALE GENOMIC DNA]</scope>
    <source>
        <strain evidence="11">JP3_13</strain>
    </source>
</reference>
<dbReference type="SUPFAM" id="SSF56601">
    <property type="entry name" value="beta-lactamase/transpeptidase-like"/>
    <property type="match status" value="1"/>
</dbReference>
<dbReference type="EC" id="2.4.99.28" evidence="9"/>
<keyword evidence="3" id="KW-0328">Glycosyltransferase</keyword>
<dbReference type="GO" id="GO:0071555">
    <property type="term" value="P:cell wall organization"/>
    <property type="evidence" value="ECO:0007669"/>
    <property type="project" value="UniProtKB-KW"/>
</dbReference>
<dbReference type="PANTHER" id="PTHR32282:SF11">
    <property type="entry name" value="PENICILLIN-BINDING PROTEIN 1B"/>
    <property type="match status" value="1"/>
</dbReference>
<dbReference type="GO" id="GO:0009252">
    <property type="term" value="P:peptidoglycan biosynthetic process"/>
    <property type="evidence" value="ECO:0007669"/>
    <property type="project" value="UniProtKB-KW"/>
</dbReference>
<keyword evidence="4" id="KW-0808">Transferase</keyword>
<accession>A0A2M8P9R5</accession>
<evidence type="ECO:0000256" key="9">
    <source>
        <dbReference type="ARBA" id="ARBA00044770"/>
    </source>
</evidence>
<keyword evidence="6" id="KW-0573">Peptidoglycan synthesis</keyword>
<dbReference type="GO" id="GO:0005886">
    <property type="term" value="C:plasma membrane"/>
    <property type="evidence" value="ECO:0007669"/>
    <property type="project" value="UniProtKB-SubCell"/>
</dbReference>
<dbReference type="Proteomes" id="UP000229681">
    <property type="component" value="Unassembled WGS sequence"/>
</dbReference>
<dbReference type="EMBL" id="PGTM01000505">
    <property type="protein sequence ID" value="PJF34288.1"/>
    <property type="molecule type" value="Genomic_DNA"/>
</dbReference>
<dbReference type="GO" id="GO:0008955">
    <property type="term" value="F:peptidoglycan glycosyltransferase activity"/>
    <property type="evidence" value="ECO:0007669"/>
    <property type="project" value="UniProtKB-EC"/>
</dbReference>
<sequence>RAAELSLAEAALLAGLPQAPAALNPFDSRALDAVLARRRVVLDLMVKNGMITSAEAEAAAAQPLIFADPNVRLNAPHFTLYAEQEVRNLLPALNLPETYLTFGGLTIYTTLDPRLQALAERVAATQIAQIKAQHNANNAAVVVLKPATGEILAMVGSVDYRDDSID</sequence>
<name>A0A2M8P9R5_9CHLR</name>
<evidence type="ECO:0000256" key="8">
    <source>
        <dbReference type="ARBA" id="ARBA00023316"/>
    </source>
</evidence>
<feature type="non-terminal residue" evidence="11">
    <location>
        <position position="1"/>
    </location>
</feature>
<dbReference type="PANTHER" id="PTHR32282">
    <property type="entry name" value="BINDING PROTEIN TRANSPEPTIDASE, PUTATIVE-RELATED"/>
    <property type="match status" value="1"/>
</dbReference>
<evidence type="ECO:0000256" key="6">
    <source>
        <dbReference type="ARBA" id="ARBA00022984"/>
    </source>
</evidence>
<evidence type="ECO:0000256" key="5">
    <source>
        <dbReference type="ARBA" id="ARBA00022960"/>
    </source>
</evidence>
<gene>
    <name evidence="11" type="ORF">CUN49_16425</name>
</gene>